<keyword evidence="2" id="KW-0812">Transmembrane</keyword>
<keyword evidence="4" id="KW-1185">Reference proteome</keyword>
<dbReference type="AlphaFoldDB" id="A0A444PQZ7"/>
<accession>A0A444PQZ7</accession>
<evidence type="ECO:0000313" key="4">
    <source>
        <dbReference type="Proteomes" id="UP000288547"/>
    </source>
</evidence>
<protein>
    <recommendedName>
        <fullName evidence="5">DUF4878 domain-containing protein</fullName>
    </recommendedName>
</protein>
<dbReference type="RefSeq" id="WP_128495676.1">
    <property type="nucleotide sequence ID" value="NZ_RZNB01000005.1"/>
</dbReference>
<feature type="compositionally biased region" description="Low complexity" evidence="1">
    <location>
        <begin position="11"/>
        <end position="23"/>
    </location>
</feature>
<feature type="compositionally biased region" description="Low complexity" evidence="1">
    <location>
        <begin position="122"/>
        <end position="137"/>
    </location>
</feature>
<name>A0A444PQZ7_9MICO</name>
<comment type="caution">
    <text evidence="3">The sequence shown here is derived from an EMBL/GenBank/DDBJ whole genome shotgun (WGS) entry which is preliminary data.</text>
</comment>
<organism evidence="3 4">
    <name type="scientific">Labedella phragmitis</name>
    <dbReference type="NCBI Taxonomy" id="2498849"/>
    <lineage>
        <taxon>Bacteria</taxon>
        <taxon>Bacillati</taxon>
        <taxon>Actinomycetota</taxon>
        <taxon>Actinomycetes</taxon>
        <taxon>Micrococcales</taxon>
        <taxon>Microbacteriaceae</taxon>
        <taxon>Labedella</taxon>
    </lineage>
</organism>
<proteinExistence type="predicted"/>
<feature type="region of interest" description="Disordered" evidence="1">
    <location>
        <begin position="1"/>
        <end position="157"/>
    </location>
</feature>
<evidence type="ECO:0000256" key="2">
    <source>
        <dbReference type="SAM" id="Phobius"/>
    </source>
</evidence>
<keyword evidence="2" id="KW-1133">Transmembrane helix</keyword>
<keyword evidence="2" id="KW-0472">Membrane</keyword>
<evidence type="ECO:0008006" key="5">
    <source>
        <dbReference type="Google" id="ProtNLM"/>
    </source>
</evidence>
<sequence length="486" mass="50354">MVADNNPPQTPEQGPQGQGSAPQWGPPPAGGQQQPNTGAYQPQQGSSAYQPQQGSGAYQPQQNASAYQPQQGSGAYQPQNSGSYQPQQGATPPSQPQNTGSYQPPQSPNGGSYQPPQGGGAVPPQNGAYPTTNAYPAGTGGYGATPPGGPGGPKRPGNPNKKKIILFSALAGGLVLLLIIGAVVVNVVNSSVYGPDATVRSYLSAIAKGDAAAANKLADPGVKDEQAALLTDDVFGEASAFIENPKVTSSRVSGDIATVRVSYSLDGTAYDGYIELSKAGKQGLFFDTWKIDSPLVGELPVYVSNSPAETTEAAINGTTVTFGDEYSLAAYPAVYTVGAPGNDFFTAEEQSYTVATGSRASYDGVTLEVAPTEALTSAVQEAVNAHLDECVTSTELDPEGCNLRLTWYSDFSSVDKVAYKIKTYPTVEVDEYGSYFDATGGSYTADVTGTTYDGSKASLPFGLDDDWGLTGSIVIDGDTVTIEDVY</sequence>
<dbReference type="OrthoDB" id="5181884at2"/>
<dbReference type="Proteomes" id="UP000288547">
    <property type="component" value="Unassembled WGS sequence"/>
</dbReference>
<evidence type="ECO:0000256" key="1">
    <source>
        <dbReference type="SAM" id="MobiDB-lite"/>
    </source>
</evidence>
<reference evidence="3 4" key="1">
    <citation type="submission" date="2018-12" db="EMBL/GenBank/DDBJ databases">
        <authorList>
            <person name="Li F."/>
        </authorList>
    </citation>
    <scope>NUCLEOTIDE SEQUENCE [LARGE SCALE GENOMIC DNA]</scope>
    <source>
        <strain evidence="3 4">11W25H-1</strain>
    </source>
</reference>
<feature type="transmembrane region" description="Helical" evidence="2">
    <location>
        <begin position="164"/>
        <end position="185"/>
    </location>
</feature>
<gene>
    <name evidence="3" type="ORF">ELQ90_12785</name>
</gene>
<evidence type="ECO:0000313" key="3">
    <source>
        <dbReference type="EMBL" id="RWZ49629.1"/>
    </source>
</evidence>
<dbReference type="EMBL" id="RZNB01000005">
    <property type="protein sequence ID" value="RWZ49629.1"/>
    <property type="molecule type" value="Genomic_DNA"/>
</dbReference>
<feature type="compositionally biased region" description="Low complexity" evidence="1">
    <location>
        <begin position="30"/>
        <end position="39"/>
    </location>
</feature>
<feature type="compositionally biased region" description="Polar residues" evidence="1">
    <location>
        <begin position="40"/>
        <end position="112"/>
    </location>
</feature>